<dbReference type="WBParaSite" id="L893_g16613.t1">
    <property type="protein sequence ID" value="L893_g16613.t1"/>
    <property type="gene ID" value="L893_g16613"/>
</dbReference>
<sequence>MSAKAIRFIGNYDVCAEGKFLWEILTQLRGLGVGRLVTKTEWSRKWPEQPSYLKIVRARPEMDRWLDRGKLWAEFTFRGRNLGIYEFGTELNRSDWQLIHKHEEQKYTEVKDTMKDITLPNSFPVPPLQVLLAKKYAKKSGIEWNPAQERAPLKLAIDPEFELLAPFIKQAEPAKTGKTIYDEVNPQDFLDLYGAELPAKVEPWNAGPAHFVPRFTPETLPKPA</sequence>
<dbReference type="GO" id="GO:0003735">
    <property type="term" value="F:structural constituent of ribosome"/>
    <property type="evidence" value="ECO:0007669"/>
    <property type="project" value="InterPro"/>
</dbReference>
<dbReference type="PANTHER" id="PTHR28589:SF1">
    <property type="entry name" value="SMALL RIBOSOMAL SUBUNIT PROTEIN MS34"/>
    <property type="match status" value="1"/>
</dbReference>
<dbReference type="AlphaFoldDB" id="A0A1I7YJ18"/>
<proteinExistence type="predicted"/>
<dbReference type="Proteomes" id="UP000095287">
    <property type="component" value="Unplaced"/>
</dbReference>
<evidence type="ECO:0000313" key="2">
    <source>
        <dbReference type="WBParaSite" id="L893_g16613.t1"/>
    </source>
</evidence>
<keyword evidence="1" id="KW-1185">Reference proteome</keyword>
<dbReference type="Pfam" id="PF16053">
    <property type="entry name" value="MRP-S34"/>
    <property type="match status" value="1"/>
</dbReference>
<dbReference type="InterPro" id="IPR032053">
    <property type="entry name" value="Ribosomal_mS34"/>
</dbReference>
<accession>A0A1I7YJ18</accession>
<reference evidence="2" key="1">
    <citation type="submission" date="2016-11" db="UniProtKB">
        <authorList>
            <consortium name="WormBaseParasite"/>
        </authorList>
    </citation>
    <scope>IDENTIFICATION</scope>
</reference>
<dbReference type="PANTHER" id="PTHR28589">
    <property type="entry name" value="28S RIBOSOMAL PROTEIN S34, MITOCHONDRIAL"/>
    <property type="match status" value="1"/>
</dbReference>
<protein>
    <submittedName>
        <fullName evidence="2">28S ribosomal protein S34, mitochondrial</fullName>
    </submittedName>
</protein>
<organism evidence="1 2">
    <name type="scientific">Steinernema glaseri</name>
    <dbReference type="NCBI Taxonomy" id="37863"/>
    <lineage>
        <taxon>Eukaryota</taxon>
        <taxon>Metazoa</taxon>
        <taxon>Ecdysozoa</taxon>
        <taxon>Nematoda</taxon>
        <taxon>Chromadorea</taxon>
        <taxon>Rhabditida</taxon>
        <taxon>Tylenchina</taxon>
        <taxon>Panagrolaimomorpha</taxon>
        <taxon>Strongyloidoidea</taxon>
        <taxon>Steinernematidae</taxon>
        <taxon>Steinernema</taxon>
    </lineage>
</organism>
<dbReference type="GO" id="GO:0005739">
    <property type="term" value="C:mitochondrion"/>
    <property type="evidence" value="ECO:0007669"/>
    <property type="project" value="InterPro"/>
</dbReference>
<evidence type="ECO:0000313" key="1">
    <source>
        <dbReference type="Proteomes" id="UP000095287"/>
    </source>
</evidence>
<name>A0A1I7YJ18_9BILA</name>